<sequence length="209" mass="23221">ASKLSCSAVASFGASLVETMLTFGSQSRNAQMAYNNSFVMFASVTDGSRKNVPLTRVQDVWGPGAEALLVRNFLSVMAVRSLSPWLKERIPGESRAKAALCDVSSSLVTCTVTAPVHQLFNFLATTPEAKQVSLARRASMARKFLREQYFVPLPREVMITDFSRPPPQQEYSWRISPVALRDFGMRSVYITTVFTLFVAFERTLCGSMR</sequence>
<comment type="caution">
    <text evidence="1">The sequence shown here is derived from an EMBL/GenBank/DDBJ whole genome shotgun (WGS) entry which is preliminary data.</text>
</comment>
<name>A0A812PEY3_SYMPI</name>
<protein>
    <submittedName>
        <fullName evidence="1">DPOL protein</fullName>
    </submittedName>
</protein>
<keyword evidence="2" id="KW-1185">Reference proteome</keyword>
<organism evidence="1 2">
    <name type="scientific">Symbiodinium pilosum</name>
    <name type="common">Dinoflagellate</name>
    <dbReference type="NCBI Taxonomy" id="2952"/>
    <lineage>
        <taxon>Eukaryota</taxon>
        <taxon>Sar</taxon>
        <taxon>Alveolata</taxon>
        <taxon>Dinophyceae</taxon>
        <taxon>Suessiales</taxon>
        <taxon>Symbiodiniaceae</taxon>
        <taxon>Symbiodinium</taxon>
    </lineage>
</organism>
<proteinExistence type="predicted"/>
<evidence type="ECO:0000313" key="2">
    <source>
        <dbReference type="Proteomes" id="UP000649617"/>
    </source>
</evidence>
<dbReference type="OrthoDB" id="435039at2759"/>
<dbReference type="AlphaFoldDB" id="A0A812PEY3"/>
<feature type="non-terminal residue" evidence="1">
    <location>
        <position position="209"/>
    </location>
</feature>
<dbReference type="Proteomes" id="UP000649617">
    <property type="component" value="Unassembled WGS sequence"/>
</dbReference>
<evidence type="ECO:0000313" key="1">
    <source>
        <dbReference type="EMBL" id="CAE7360459.1"/>
    </source>
</evidence>
<dbReference type="EMBL" id="CAJNIZ010014336">
    <property type="protein sequence ID" value="CAE7360459.1"/>
    <property type="molecule type" value="Genomic_DNA"/>
</dbReference>
<reference evidence="1" key="1">
    <citation type="submission" date="2021-02" db="EMBL/GenBank/DDBJ databases">
        <authorList>
            <person name="Dougan E. K."/>
            <person name="Rhodes N."/>
            <person name="Thang M."/>
            <person name="Chan C."/>
        </authorList>
    </citation>
    <scope>NUCLEOTIDE SEQUENCE</scope>
</reference>
<accession>A0A812PEY3</accession>
<gene>
    <name evidence="1" type="primary">DPOL</name>
    <name evidence="1" type="ORF">SPIL2461_LOCUS8622</name>
</gene>